<gene>
    <name evidence="1" type="ORF">SSLN_LOCUS3098</name>
</gene>
<dbReference type="Proteomes" id="UP000275846">
    <property type="component" value="Unassembled WGS sequence"/>
</dbReference>
<evidence type="ECO:0000313" key="1">
    <source>
        <dbReference type="EMBL" id="VDL89483.1"/>
    </source>
</evidence>
<protein>
    <submittedName>
        <fullName evidence="3">28S ribosomal protein S24, mitochondrial</fullName>
    </submittedName>
</protein>
<accession>A0A183SFV0</accession>
<evidence type="ECO:0000313" key="2">
    <source>
        <dbReference type="Proteomes" id="UP000275846"/>
    </source>
</evidence>
<keyword evidence="2" id="KW-1185">Reference proteome</keyword>
<reference evidence="1 2" key="2">
    <citation type="submission" date="2018-11" db="EMBL/GenBank/DDBJ databases">
        <authorList>
            <consortium name="Pathogen Informatics"/>
        </authorList>
    </citation>
    <scope>NUCLEOTIDE SEQUENCE [LARGE SCALE GENOMIC DNA]</scope>
    <source>
        <strain evidence="1 2">NST_G2</strain>
    </source>
</reference>
<sequence>MRAWARRVLGAAAHTDWLPGCLRIFLSRLGIFRRASTRAISALGHDSIVDPVSVTVRKQLISKYWILEGLITQTVTVEKLQDPLRQIRDKDEGQPTALDLIELPDNYLKVFLVFKWSTFEQLKGIPTESSISWLIAKVVLRQNRQFAIIQLSSNKMSE</sequence>
<proteinExistence type="predicted"/>
<evidence type="ECO:0000313" key="3">
    <source>
        <dbReference type="WBParaSite" id="SSLN_0000319801-mRNA-1"/>
    </source>
</evidence>
<dbReference type="WBParaSite" id="SSLN_0000319801-mRNA-1">
    <property type="protein sequence ID" value="SSLN_0000319801-mRNA-1"/>
    <property type="gene ID" value="SSLN_0000319801"/>
</dbReference>
<dbReference type="OrthoDB" id="6315963at2759"/>
<organism evidence="3">
    <name type="scientific">Schistocephalus solidus</name>
    <name type="common">Tapeworm</name>
    <dbReference type="NCBI Taxonomy" id="70667"/>
    <lineage>
        <taxon>Eukaryota</taxon>
        <taxon>Metazoa</taxon>
        <taxon>Spiralia</taxon>
        <taxon>Lophotrochozoa</taxon>
        <taxon>Platyhelminthes</taxon>
        <taxon>Cestoda</taxon>
        <taxon>Eucestoda</taxon>
        <taxon>Diphyllobothriidea</taxon>
        <taxon>Diphyllobothriidae</taxon>
        <taxon>Schistocephalus</taxon>
    </lineage>
</organism>
<name>A0A183SFV0_SCHSO</name>
<dbReference type="EMBL" id="UYSU01032428">
    <property type="protein sequence ID" value="VDL89483.1"/>
    <property type="molecule type" value="Genomic_DNA"/>
</dbReference>
<dbReference type="AlphaFoldDB" id="A0A183SFV0"/>
<reference evidence="3" key="1">
    <citation type="submission" date="2016-06" db="UniProtKB">
        <authorList>
            <consortium name="WormBaseParasite"/>
        </authorList>
    </citation>
    <scope>IDENTIFICATION</scope>
</reference>